<evidence type="ECO:0000256" key="9">
    <source>
        <dbReference type="ARBA" id="ARBA00022989"/>
    </source>
</evidence>
<dbReference type="InterPro" id="IPR032675">
    <property type="entry name" value="LRR_dom_sf"/>
</dbReference>
<keyword evidence="3 15" id="KW-0399">Innate immunity</keyword>
<feature type="signal peptide" evidence="17">
    <location>
        <begin position="1"/>
        <end position="19"/>
    </location>
</feature>
<evidence type="ECO:0000256" key="5">
    <source>
        <dbReference type="ARBA" id="ARBA00022692"/>
    </source>
</evidence>
<dbReference type="InterPro" id="IPR001611">
    <property type="entry name" value="Leu-rich_rpt"/>
</dbReference>
<dbReference type="InterPro" id="IPR000483">
    <property type="entry name" value="Cys-rich_flank_reg_C"/>
</dbReference>
<dbReference type="Gene3D" id="3.80.10.10">
    <property type="entry name" value="Ribonuclease Inhibitor"/>
    <property type="match status" value="1"/>
</dbReference>
<dbReference type="PIRSF" id="PIRSF037595">
    <property type="entry name" value="Toll-like_receptor"/>
    <property type="match status" value="1"/>
</dbReference>
<dbReference type="InterPro" id="IPR017241">
    <property type="entry name" value="Toll-like_receptor"/>
</dbReference>
<dbReference type="PANTHER" id="PTHR24365:SF23">
    <property type="entry name" value="TOLL-LIKE RECEPTOR 10"/>
    <property type="match status" value="1"/>
</dbReference>
<dbReference type="SMART" id="SM00255">
    <property type="entry name" value="TIR"/>
    <property type="match status" value="1"/>
</dbReference>
<keyword evidence="10" id="KW-0520">NAD</keyword>
<sequence>MRHIRSVYVFCSIVMSVHGWASKLPEERELTTNCSNMSLRKVPADLTPTTTTLDLSYNLLFQLQSSDFHSVSKLKVLILCHNRIQELDIKTFEFNKELKYLDLSYNKLKIVTWYSLAGLRYLDLSFNDFDTMPISEETGNMSHLEVLGLSGAKIQKSDFQKIAHLHLKTVFLGLRTLSYYEEGSLPILNITKLHIVLPMNINFWVLLHDGLKTSKILEMTNVDGKSQFANYETQQNLTLENAKTSILLLNKVDLLWDDLLLIFQFVWHTSVEYFYIQNMTFGGKVYLDHNSFDYSNTVMRTIKLEHVHFRIFYIPQEKVYLLFTKMDIENLTISDAQMPHMLFPMYPTRFQYLNFANNILTDDLFKKPIQLPRLKTLILKGNKLETLSLVSCFANNTTLKHLDLSQNLLQHENDENCSWPETLITMNLSSNKFADSVFRCLPRSIQILDLNNNKIQTVPKETIHLKSLRELNLAFNFLTDLPGCSHFRKLSVLNIEMNLILSPSLDFFQSCQEVKTLNAGRNPFRCTCELRDFIQLEKYSEGMMVGWSDSYICEYPLNLKGTQLKDVYLPELSCNTALLIVIIVVIMLILGMALAFCCLHFDLPWYLRMLCQWTQTWHRVRKTTQEQLKRNVLFHVFISYSEPDSAWVKHELIPNLEREDGSVLICLHEGNFDPGKSITENVINCTEKNCKIILVLSPNFVQSEWCHYELYFAHHNLFHENSNYIILVLLEPIPLYCIPTRYPNLKALMEKKAYLEWPKDRRKCRLFWTNLRAAIHVDLEETRETCELQTVIELNEEAQGSASSLIRTDCL</sequence>
<evidence type="ECO:0000256" key="7">
    <source>
        <dbReference type="ARBA" id="ARBA00022737"/>
    </source>
</evidence>
<dbReference type="PANTHER" id="PTHR24365">
    <property type="entry name" value="TOLL-LIKE RECEPTOR"/>
    <property type="match status" value="1"/>
</dbReference>
<keyword evidence="5 16" id="KW-0812">Transmembrane</keyword>
<evidence type="ECO:0000256" key="14">
    <source>
        <dbReference type="ARBA" id="ARBA00023198"/>
    </source>
</evidence>
<evidence type="ECO:0000256" key="16">
    <source>
        <dbReference type="SAM" id="Phobius"/>
    </source>
</evidence>
<feature type="transmembrane region" description="Helical" evidence="16">
    <location>
        <begin position="577"/>
        <end position="599"/>
    </location>
</feature>
<evidence type="ECO:0000256" key="11">
    <source>
        <dbReference type="ARBA" id="ARBA00023136"/>
    </source>
</evidence>
<evidence type="ECO:0000256" key="1">
    <source>
        <dbReference type="ARBA" id="ARBA00004479"/>
    </source>
</evidence>
<accession>A0ABM1CRQ2</accession>
<keyword evidence="11 16" id="KW-0472">Membrane</keyword>
<dbReference type="SMART" id="SM00369">
    <property type="entry name" value="LRR_TYP"/>
    <property type="match status" value="5"/>
</dbReference>
<evidence type="ECO:0000256" key="6">
    <source>
        <dbReference type="ARBA" id="ARBA00022729"/>
    </source>
</evidence>
<comment type="subcellular location">
    <subcellularLocation>
        <location evidence="1">Membrane</location>
        <topology evidence="1">Single-pass type I membrane protein</topology>
    </subcellularLocation>
</comment>
<evidence type="ECO:0000256" key="4">
    <source>
        <dbReference type="ARBA" id="ARBA00022614"/>
    </source>
</evidence>
<feature type="domain" description="TIR" evidence="18">
    <location>
        <begin position="632"/>
        <end position="775"/>
    </location>
</feature>
<keyword evidence="9 16" id="KW-1133">Transmembrane helix</keyword>
<dbReference type="SMART" id="SM00082">
    <property type="entry name" value="LRRCT"/>
    <property type="match status" value="1"/>
</dbReference>
<evidence type="ECO:0000256" key="13">
    <source>
        <dbReference type="ARBA" id="ARBA00023180"/>
    </source>
</evidence>
<dbReference type="PROSITE" id="PS50104">
    <property type="entry name" value="TIR"/>
    <property type="match status" value="1"/>
</dbReference>
<organism evidence="19 20">
    <name type="scientific">Ceratotherium simum simum</name>
    <name type="common">Southern white rhinoceros</name>
    <dbReference type="NCBI Taxonomy" id="73337"/>
    <lineage>
        <taxon>Eukaryota</taxon>
        <taxon>Metazoa</taxon>
        <taxon>Chordata</taxon>
        <taxon>Craniata</taxon>
        <taxon>Vertebrata</taxon>
        <taxon>Euteleostomi</taxon>
        <taxon>Mammalia</taxon>
        <taxon>Eutheria</taxon>
        <taxon>Laurasiatheria</taxon>
        <taxon>Perissodactyla</taxon>
        <taxon>Rhinocerotidae</taxon>
        <taxon>Ceratotherium</taxon>
    </lineage>
</organism>
<keyword evidence="8 15" id="KW-0391">Immunity</keyword>
<dbReference type="Pfam" id="PF13855">
    <property type="entry name" value="LRR_8"/>
    <property type="match status" value="2"/>
</dbReference>
<dbReference type="InterPro" id="IPR035897">
    <property type="entry name" value="Toll_tir_struct_dom_sf"/>
</dbReference>
<evidence type="ECO:0000259" key="18">
    <source>
        <dbReference type="PROSITE" id="PS50104"/>
    </source>
</evidence>
<evidence type="ECO:0000256" key="8">
    <source>
        <dbReference type="ARBA" id="ARBA00022859"/>
    </source>
</evidence>
<dbReference type="RefSeq" id="XP_014642233.1">
    <property type="nucleotide sequence ID" value="XM_014786747.1"/>
</dbReference>
<protein>
    <submittedName>
        <fullName evidence="20">Toll-like receptor 10</fullName>
    </submittedName>
</protein>
<dbReference type="InterPro" id="IPR000157">
    <property type="entry name" value="TIR_dom"/>
</dbReference>
<comment type="similarity">
    <text evidence="2 15">Belongs to the Toll-like receptor family.</text>
</comment>
<evidence type="ECO:0000256" key="3">
    <source>
        <dbReference type="ARBA" id="ARBA00022588"/>
    </source>
</evidence>
<keyword evidence="19" id="KW-1185">Reference proteome</keyword>
<dbReference type="Gene3D" id="3.40.50.10140">
    <property type="entry name" value="Toll/interleukin-1 receptor homology (TIR) domain"/>
    <property type="match status" value="1"/>
</dbReference>
<keyword evidence="13" id="KW-0325">Glycoprotein</keyword>
<keyword evidence="4" id="KW-0433">Leucine-rich repeat</keyword>
<dbReference type="GeneID" id="101391275"/>
<evidence type="ECO:0000256" key="17">
    <source>
        <dbReference type="SAM" id="SignalP"/>
    </source>
</evidence>
<dbReference type="PROSITE" id="PS51450">
    <property type="entry name" value="LRR"/>
    <property type="match status" value="1"/>
</dbReference>
<reference evidence="20" key="1">
    <citation type="submission" date="2025-08" db="UniProtKB">
        <authorList>
            <consortium name="RefSeq"/>
        </authorList>
    </citation>
    <scope>IDENTIFICATION</scope>
</reference>
<keyword evidence="14 15" id="KW-0395">Inflammatory response</keyword>
<keyword evidence="12 15" id="KW-0675">Receptor</keyword>
<proteinExistence type="inferred from homology"/>
<gene>
    <name evidence="20" type="primary">LOC101391275</name>
</gene>
<feature type="chain" id="PRO_5046253524" evidence="17">
    <location>
        <begin position="20"/>
        <end position="811"/>
    </location>
</feature>
<dbReference type="Proteomes" id="UP000694910">
    <property type="component" value="Unplaced"/>
</dbReference>
<evidence type="ECO:0000256" key="10">
    <source>
        <dbReference type="ARBA" id="ARBA00023027"/>
    </source>
</evidence>
<keyword evidence="6 17" id="KW-0732">Signal</keyword>
<keyword evidence="7" id="KW-0677">Repeat</keyword>
<evidence type="ECO:0000256" key="2">
    <source>
        <dbReference type="ARBA" id="ARBA00009634"/>
    </source>
</evidence>
<evidence type="ECO:0000256" key="15">
    <source>
        <dbReference type="PIRNR" id="PIRNR037595"/>
    </source>
</evidence>
<dbReference type="SUPFAM" id="SSF52200">
    <property type="entry name" value="Toll/Interleukin receptor TIR domain"/>
    <property type="match status" value="1"/>
</dbReference>
<name>A0ABM1CRQ2_CERSS</name>
<dbReference type="SUPFAM" id="SSF52058">
    <property type="entry name" value="L domain-like"/>
    <property type="match status" value="1"/>
</dbReference>
<dbReference type="Pfam" id="PF01582">
    <property type="entry name" value="TIR"/>
    <property type="match status" value="1"/>
</dbReference>
<evidence type="ECO:0000256" key="12">
    <source>
        <dbReference type="ARBA" id="ARBA00023170"/>
    </source>
</evidence>
<evidence type="ECO:0000313" key="20">
    <source>
        <dbReference type="RefSeq" id="XP_014642233.1"/>
    </source>
</evidence>
<dbReference type="InterPro" id="IPR003591">
    <property type="entry name" value="Leu-rich_rpt_typical-subtyp"/>
</dbReference>
<evidence type="ECO:0000313" key="19">
    <source>
        <dbReference type="Proteomes" id="UP000694910"/>
    </source>
</evidence>